<organism evidence="3 4">
    <name type="scientific">Arabidopsis thaliana x Arabidopsis arenosa</name>
    <dbReference type="NCBI Taxonomy" id="1240361"/>
    <lineage>
        <taxon>Eukaryota</taxon>
        <taxon>Viridiplantae</taxon>
        <taxon>Streptophyta</taxon>
        <taxon>Embryophyta</taxon>
        <taxon>Tracheophyta</taxon>
        <taxon>Spermatophyta</taxon>
        <taxon>Magnoliopsida</taxon>
        <taxon>eudicotyledons</taxon>
        <taxon>Gunneridae</taxon>
        <taxon>Pentapetalae</taxon>
        <taxon>rosids</taxon>
        <taxon>malvids</taxon>
        <taxon>Brassicales</taxon>
        <taxon>Brassicaceae</taxon>
        <taxon>Camelineae</taxon>
        <taxon>Arabidopsis</taxon>
    </lineage>
</organism>
<comment type="caution">
    <text evidence="3">The sequence shown here is derived from an EMBL/GenBank/DDBJ whole genome shotgun (WGS) entry which is preliminary data.</text>
</comment>
<evidence type="ECO:0000256" key="1">
    <source>
        <dbReference type="SAM" id="Coils"/>
    </source>
</evidence>
<feature type="region of interest" description="Disordered" evidence="2">
    <location>
        <begin position="1"/>
        <end position="66"/>
    </location>
</feature>
<feature type="compositionally biased region" description="Low complexity" evidence="2">
    <location>
        <begin position="1"/>
        <end position="19"/>
    </location>
</feature>
<dbReference type="PANTHER" id="PTHR31099:SF45">
    <property type="entry name" value="DUF1204 DOMAIN-CONTAINING PROTEIN-RELATED"/>
    <property type="match status" value="1"/>
</dbReference>
<dbReference type="EMBL" id="JAEFBK010000002">
    <property type="protein sequence ID" value="KAG7636049.1"/>
    <property type="molecule type" value="Genomic_DNA"/>
</dbReference>
<name>A0A8T2FKU6_9BRAS</name>
<proteinExistence type="predicted"/>
<accession>A0A8T2FKU6</accession>
<sequence>MGKAVLVSPSSSSSESEASLVRRNSRLTRNPSDEAQSSRSNRIEIPTLLDEPDREGSGGHPAAPEDSVDFLAQFDPLIDLEDAYNTQPQYTEAEVNARLLHEDYVEFDLDPIVHWNTEITAKKTLSTTESVAEVFTLCGSGDRPLTYMIPGEDERPWNPPRGYVCMYEDYFRHCHLWFPIPSLIISFLNRRRMAFSGGDMQFRCCSDLRAEEVYLVNVRCFEEMTTLKAIRSSGYWVVNNRPKYNFLPCPKVSNFKNWKEYYFYVRVDLESYERPFSWRKRMWTEFPDRYRPSPEFPIEFEGVLEAIFRAQRRAWKDITRSRVNRIMGKVRKSFISFAAGLLNMPPPPAPIEEETHPLDGEAAALNLPVSAGPSGVDQVSHETVNPDSQDRTRLEGANVVPAQEIAECDQSQSVQVVEPEIQNVTSDRSIAVYAAAPAGEEVNTGLVIVDQDKDETVAELGTSRRSREEKGKGVANQSKKRSASEAGLDEVAAPKTFRLSRGETLNSDQFSFKYSGEKFLVRDQEAASHLWRNLMLLGTKDFPNPDDLVLKEGYQKFARSSLEAKSIYAKDMKEMAILRDAAEIHKAEMSSLNDEVKRLNGREADLQKEISDLQVALVAVKEHGEKECNRLRNDLAAKVARTTKKAQARLDKVKAYLKEQEDLVGPKVDVENQAKGAEEIVGILMQRGAKIAASELSGLKELTKRATDEVNALHVIELGDDDLNMSPDQLGFSRQASQIAPVADQHDSNVDLVSGSDIRRMESAGSSSSVGKNVPTFLNAEAIERGMPFFNNLRVPWTLLFQASSKARREAEGCLSCVESRHKEYREMLRYYDERKSDIARKMAMLESHPRHWLKNGFQLLAPMPDILLSYCEDCARDAAAASKEKNPTIIADGDFIPRTPSLFYLGPAAIDVDTNECQNFVNQVGFLHQDQCRELQYFRIKKRRVDFRLEELETLIAKLKKKRRRVVIRLDEVEQTIRALEIRSEDWEKVGLQLMWPMPDRLLQDNRVVSDKAI</sequence>
<dbReference type="PANTHER" id="PTHR31099">
    <property type="entry name" value="OS06G0165300 PROTEIN"/>
    <property type="match status" value="1"/>
</dbReference>
<evidence type="ECO:0000313" key="3">
    <source>
        <dbReference type="EMBL" id="KAG7636049.1"/>
    </source>
</evidence>
<feature type="coiled-coil region" evidence="1">
    <location>
        <begin position="943"/>
        <end position="991"/>
    </location>
</feature>
<feature type="coiled-coil region" evidence="1">
    <location>
        <begin position="575"/>
        <end position="616"/>
    </location>
</feature>
<keyword evidence="1" id="KW-0175">Coiled coil</keyword>
<dbReference type="AlphaFoldDB" id="A0A8T2FKU6"/>
<feature type="compositionally biased region" description="Polar residues" evidence="2">
    <location>
        <begin position="27"/>
        <end position="40"/>
    </location>
</feature>
<dbReference type="Proteomes" id="UP000694240">
    <property type="component" value="Chromosome 2"/>
</dbReference>
<protein>
    <submittedName>
        <fullName evidence="3">Uncharacterized protein</fullName>
    </submittedName>
</protein>
<feature type="region of interest" description="Disordered" evidence="2">
    <location>
        <begin position="458"/>
        <end position="487"/>
    </location>
</feature>
<keyword evidence="4" id="KW-1185">Reference proteome</keyword>
<reference evidence="3 4" key="1">
    <citation type="submission" date="2020-12" db="EMBL/GenBank/DDBJ databases">
        <title>Concerted genomic and epigenomic changes stabilize Arabidopsis allopolyploids.</title>
        <authorList>
            <person name="Chen Z."/>
        </authorList>
    </citation>
    <scope>NUCLEOTIDE SEQUENCE [LARGE SCALE GENOMIC DNA]</scope>
    <source>
        <strain evidence="3">Allo738</strain>
        <tissue evidence="3">Leaf</tissue>
    </source>
</reference>
<evidence type="ECO:0000313" key="4">
    <source>
        <dbReference type="Proteomes" id="UP000694240"/>
    </source>
</evidence>
<gene>
    <name evidence="3" type="ORF">ISN45_At02g005950</name>
</gene>
<evidence type="ECO:0000256" key="2">
    <source>
        <dbReference type="SAM" id="MobiDB-lite"/>
    </source>
</evidence>